<reference evidence="1 2" key="1">
    <citation type="submission" date="2015-07" db="EMBL/GenBank/DDBJ databases">
        <authorList>
            <person name="Kim K.M."/>
        </authorList>
    </citation>
    <scope>NUCLEOTIDE SEQUENCE [LARGE SCALE GENOMIC DNA]</scope>
    <source>
        <strain evidence="1 2">KCTC 12363</strain>
    </source>
</reference>
<dbReference type="OrthoDB" id="892266at2"/>
<dbReference type="PROSITE" id="PS51257">
    <property type="entry name" value="PROKAR_LIPOPROTEIN"/>
    <property type="match status" value="1"/>
</dbReference>
<organism evidence="1 2">
    <name type="scientific">Cyclobacterium amurskyense</name>
    <dbReference type="NCBI Taxonomy" id="320787"/>
    <lineage>
        <taxon>Bacteria</taxon>
        <taxon>Pseudomonadati</taxon>
        <taxon>Bacteroidota</taxon>
        <taxon>Cytophagia</taxon>
        <taxon>Cytophagales</taxon>
        <taxon>Cyclobacteriaceae</taxon>
        <taxon>Cyclobacterium</taxon>
    </lineage>
</organism>
<dbReference type="AlphaFoldDB" id="A0A0H4P792"/>
<gene>
    <name evidence="1" type="ORF">CA2015_0557</name>
</gene>
<dbReference type="EMBL" id="CP012040">
    <property type="protein sequence ID" value="AKP50024.1"/>
    <property type="molecule type" value="Genomic_DNA"/>
</dbReference>
<dbReference type="STRING" id="320787.CA2015_0557"/>
<dbReference type="Proteomes" id="UP000036520">
    <property type="component" value="Chromosome"/>
</dbReference>
<evidence type="ECO:0000313" key="2">
    <source>
        <dbReference type="Proteomes" id="UP000036520"/>
    </source>
</evidence>
<proteinExistence type="predicted"/>
<dbReference type="RefSeq" id="WP_048644318.1">
    <property type="nucleotide sequence ID" value="NZ_CAXBGM010000205.1"/>
</dbReference>
<sequence>MKKTLSPILFSLLILLSCETEKKAAINDLPMQIAHAYGFDQLDDVQSISYTWNVRRDSATVMVRDWEWDLVKGEVSYSDADTSATYLLSEKTDQIKDIDHKFINDKYWLLYPFQLAWDKGFTTEITEDQTSPINSTPTTKLTVLYNNEDGYTPGDAYDVYVDENKIIKEWVFRKGNAAEGRAFTWENEKDFGGIKIALDHRMQNGEKIIWFTNVEVVKK</sequence>
<accession>A0A0H4P792</accession>
<evidence type="ECO:0000313" key="1">
    <source>
        <dbReference type="EMBL" id="AKP50024.1"/>
    </source>
</evidence>
<protein>
    <submittedName>
        <fullName evidence="1">Uncharacterized protein</fullName>
    </submittedName>
</protein>
<name>A0A0H4P792_9BACT</name>
<keyword evidence="2" id="KW-1185">Reference proteome</keyword>
<dbReference type="KEGG" id="camu:CA2015_0557"/>